<dbReference type="InterPro" id="IPR051446">
    <property type="entry name" value="HTH_trans_reg/aminotransferase"/>
</dbReference>
<name>A0A6A8MBJ3_9FIRM</name>
<dbReference type="InterPro" id="IPR000524">
    <property type="entry name" value="Tscrpt_reg_HTH_GntR"/>
</dbReference>
<reference evidence="8" key="1">
    <citation type="submission" date="2019-09" db="EMBL/GenBank/DDBJ databases">
        <title>In-depth cultivation of the pig gut microbiome towards novel bacterial diversity and tailored functional studies.</title>
        <authorList>
            <person name="Wylensek D."/>
            <person name="Hitch T.C.A."/>
            <person name="Clavel T."/>
        </authorList>
    </citation>
    <scope>NUCLEOTIDE SEQUENCE</scope>
    <source>
        <strain evidence="8">RF-744-FAT-WT-3</strain>
    </source>
</reference>
<dbReference type="SUPFAM" id="SSF53383">
    <property type="entry name" value="PLP-dependent transferases"/>
    <property type="match status" value="1"/>
</dbReference>
<dbReference type="CDD" id="cd07377">
    <property type="entry name" value="WHTH_GntR"/>
    <property type="match status" value="1"/>
</dbReference>
<comment type="similarity">
    <text evidence="1">In the C-terminal section; belongs to the class-I pyridoxal-phosphate-dependent aminotransferase family.</text>
</comment>
<keyword evidence="4" id="KW-0238">DNA-binding</keyword>
<evidence type="ECO:0000256" key="4">
    <source>
        <dbReference type="ARBA" id="ARBA00023125"/>
    </source>
</evidence>
<dbReference type="InterPro" id="IPR004839">
    <property type="entry name" value="Aminotransferase_I/II_large"/>
</dbReference>
<dbReference type="EMBL" id="VUNB01000007">
    <property type="protein sequence ID" value="MST69599.1"/>
    <property type="molecule type" value="Genomic_DNA"/>
</dbReference>
<comment type="caution">
    <text evidence="8">The sequence shown here is derived from an EMBL/GenBank/DDBJ whole genome shotgun (WGS) entry which is preliminary data.</text>
</comment>
<evidence type="ECO:0000256" key="1">
    <source>
        <dbReference type="ARBA" id="ARBA00005384"/>
    </source>
</evidence>
<dbReference type="SMART" id="SM00345">
    <property type="entry name" value="HTH_GNTR"/>
    <property type="match status" value="1"/>
</dbReference>
<dbReference type="InterPro" id="IPR015421">
    <property type="entry name" value="PyrdxlP-dep_Trfase_major"/>
</dbReference>
<dbReference type="GO" id="GO:0008483">
    <property type="term" value="F:transaminase activity"/>
    <property type="evidence" value="ECO:0007669"/>
    <property type="project" value="UniProtKB-KW"/>
</dbReference>
<dbReference type="SUPFAM" id="SSF46785">
    <property type="entry name" value="Winged helix' DNA-binding domain"/>
    <property type="match status" value="1"/>
</dbReference>
<dbReference type="PROSITE" id="PS50949">
    <property type="entry name" value="HTH_GNTR"/>
    <property type="match status" value="1"/>
</dbReference>
<accession>A0A6A8MBJ3</accession>
<feature type="region of interest" description="Disordered" evidence="6">
    <location>
        <begin position="1"/>
        <end position="26"/>
    </location>
</feature>
<evidence type="ECO:0000256" key="3">
    <source>
        <dbReference type="ARBA" id="ARBA00023015"/>
    </source>
</evidence>
<dbReference type="AlphaFoldDB" id="A0A6A8MBJ3"/>
<keyword evidence="8" id="KW-0032">Aminotransferase</keyword>
<dbReference type="InterPro" id="IPR036388">
    <property type="entry name" value="WH-like_DNA-bd_sf"/>
</dbReference>
<dbReference type="Gene3D" id="1.10.10.10">
    <property type="entry name" value="Winged helix-like DNA-binding domain superfamily/Winged helix DNA-binding domain"/>
    <property type="match status" value="1"/>
</dbReference>
<keyword evidence="2" id="KW-0663">Pyridoxal phosphate</keyword>
<dbReference type="PANTHER" id="PTHR46577">
    <property type="entry name" value="HTH-TYPE TRANSCRIPTIONAL REGULATORY PROTEIN GABR"/>
    <property type="match status" value="1"/>
</dbReference>
<keyword evidence="5" id="KW-0804">Transcription</keyword>
<dbReference type="CDD" id="cd00609">
    <property type="entry name" value="AAT_like"/>
    <property type="match status" value="1"/>
</dbReference>
<protein>
    <submittedName>
        <fullName evidence="8">PLP-dependent aminotransferase family protein</fullName>
    </submittedName>
</protein>
<dbReference type="Pfam" id="PF00155">
    <property type="entry name" value="Aminotran_1_2"/>
    <property type="match status" value="1"/>
</dbReference>
<dbReference type="PANTHER" id="PTHR46577:SF1">
    <property type="entry name" value="HTH-TYPE TRANSCRIPTIONAL REGULATORY PROTEIN GABR"/>
    <property type="match status" value="1"/>
</dbReference>
<dbReference type="GO" id="GO:0003700">
    <property type="term" value="F:DNA-binding transcription factor activity"/>
    <property type="evidence" value="ECO:0007669"/>
    <property type="project" value="InterPro"/>
</dbReference>
<dbReference type="GO" id="GO:0030170">
    <property type="term" value="F:pyridoxal phosphate binding"/>
    <property type="evidence" value="ECO:0007669"/>
    <property type="project" value="InterPro"/>
</dbReference>
<dbReference type="Gene3D" id="3.40.640.10">
    <property type="entry name" value="Type I PLP-dependent aspartate aminotransferase-like (Major domain)"/>
    <property type="match status" value="1"/>
</dbReference>
<organism evidence="8">
    <name type="scientific">Baileyella intestinalis</name>
    <dbReference type="NCBI Taxonomy" id="2606709"/>
    <lineage>
        <taxon>Bacteria</taxon>
        <taxon>Bacillati</taxon>
        <taxon>Bacillota</taxon>
        <taxon>Clostridia</taxon>
        <taxon>Peptostreptococcales</taxon>
        <taxon>Anaerovoracaceae</taxon>
        <taxon>Baileyella</taxon>
    </lineage>
</organism>
<dbReference type="GO" id="GO:0003677">
    <property type="term" value="F:DNA binding"/>
    <property type="evidence" value="ECO:0007669"/>
    <property type="project" value="UniProtKB-KW"/>
</dbReference>
<evidence type="ECO:0000256" key="6">
    <source>
        <dbReference type="SAM" id="MobiDB-lite"/>
    </source>
</evidence>
<keyword evidence="3" id="KW-0805">Transcription regulation</keyword>
<dbReference type="Pfam" id="PF00392">
    <property type="entry name" value="GntR"/>
    <property type="match status" value="1"/>
</dbReference>
<sequence length="492" mass="54423">MEMFPENDRELRNKRGNVPEMPMSWRPDRTNLTRPIYMTLTRMLEADISSGRLSPGTKLPGQRDLADYLDVNMTTVTRAYKMCQEKGLVYAVPGSGTYVSSPSQAFLPDLKGGTVDGVIDLGSDAFFDQCNDIVASAVKKVAVSSDIENIMGTSIYETRMAYRSTAVNWLRNLGLKTDGDHLFFVSGSRSAVDLALSALFVPGDRVATEPFISRSFLEVARLRGIILVPVPSDRYGMIPEELDRIHRKNPLAGVYLMPSCSDPTASSMPEMRKKAIAGVILRRSLILLENDPFAFFSADLDPDYQGPVSRHVPGRSVYIISGAESVSTGLSAGFMVAGDLVRKPLFRAGDVSGTRASALSSAVYAELISGGGAGEIVRKKRRLAAAANNRFESCFERVWGRPPEVNGNPFSFYRWLPADNRVSGPEMEKKLEEMGVKVAHSWRYAVDPGNGNVYLRITLAGRHSAMQLESGLETIFRYLKERKDTYENNKWK</sequence>
<evidence type="ECO:0000313" key="8">
    <source>
        <dbReference type="EMBL" id="MST69599.1"/>
    </source>
</evidence>
<gene>
    <name evidence="8" type="ORF">FYJ66_08395</name>
</gene>
<feature type="compositionally biased region" description="Basic and acidic residues" evidence="6">
    <location>
        <begin position="1"/>
        <end position="13"/>
    </location>
</feature>
<dbReference type="InterPro" id="IPR036390">
    <property type="entry name" value="WH_DNA-bd_sf"/>
</dbReference>
<evidence type="ECO:0000256" key="2">
    <source>
        <dbReference type="ARBA" id="ARBA00022898"/>
    </source>
</evidence>
<feature type="domain" description="HTH gntR-type" evidence="7">
    <location>
        <begin position="34"/>
        <end position="102"/>
    </location>
</feature>
<dbReference type="InterPro" id="IPR015424">
    <property type="entry name" value="PyrdxlP-dep_Trfase"/>
</dbReference>
<evidence type="ECO:0000256" key="5">
    <source>
        <dbReference type="ARBA" id="ARBA00023163"/>
    </source>
</evidence>
<proteinExistence type="inferred from homology"/>
<keyword evidence="8" id="KW-0808">Transferase</keyword>
<evidence type="ECO:0000259" key="7">
    <source>
        <dbReference type="PROSITE" id="PS50949"/>
    </source>
</evidence>